<dbReference type="OMA" id="YSYCESS"/>
<feature type="compositionally biased region" description="Basic residues" evidence="3">
    <location>
        <begin position="907"/>
        <end position="917"/>
    </location>
</feature>
<dbReference type="Proteomes" id="UP000220797">
    <property type="component" value="Unassembled WGS sequence"/>
</dbReference>
<gene>
    <name evidence="6" type="ORF">PGAL8A_00028400</name>
</gene>
<comment type="catalytic activity">
    <reaction evidence="1">
        <text>Hydrolysis of proteins with broad specificity for peptide bonds, and a preference for a large uncharged residue in P1. Hydrolyzes peptide amides.</text>
        <dbReference type="EC" id="3.4.21.62"/>
    </reaction>
</comment>
<dbReference type="Gene3D" id="3.40.50.200">
    <property type="entry name" value="Peptidase S8/S53 domain"/>
    <property type="match status" value="1"/>
</dbReference>
<evidence type="ECO:0000259" key="5">
    <source>
        <dbReference type="Pfam" id="PF00082"/>
    </source>
</evidence>
<keyword evidence="4" id="KW-0812">Transmembrane</keyword>
<proteinExistence type="predicted"/>
<feature type="region of interest" description="Disordered" evidence="3">
    <location>
        <begin position="806"/>
        <end position="934"/>
    </location>
</feature>
<evidence type="ECO:0000313" key="7">
    <source>
        <dbReference type="Proteomes" id="UP000220797"/>
    </source>
</evidence>
<dbReference type="EMBL" id="CVMV01000117">
    <property type="protein sequence ID" value="CRG97849.1"/>
    <property type="molecule type" value="Genomic_DNA"/>
</dbReference>
<dbReference type="RefSeq" id="XP_028530649.1">
    <property type="nucleotide sequence ID" value="XM_028674280.1"/>
</dbReference>
<evidence type="ECO:0000313" key="6">
    <source>
        <dbReference type="EMBL" id="CRG97849.1"/>
    </source>
</evidence>
<dbReference type="InterPro" id="IPR000209">
    <property type="entry name" value="Peptidase_S8/S53_dom"/>
</dbReference>
<keyword evidence="7" id="KW-1185">Reference proteome</keyword>
<feature type="transmembrane region" description="Helical" evidence="4">
    <location>
        <begin position="7"/>
        <end position="24"/>
    </location>
</feature>
<feature type="compositionally biased region" description="Basic residues" evidence="3">
    <location>
        <begin position="925"/>
        <end position="934"/>
    </location>
</feature>
<dbReference type="GO" id="GO:0004252">
    <property type="term" value="F:serine-type endopeptidase activity"/>
    <property type="evidence" value="ECO:0007669"/>
    <property type="project" value="UniProtKB-EC"/>
</dbReference>
<sequence length="934" mass="111325">MFFFNENYISPVVISIFFLVLFTFKDLHFSNNHSQKNGKQRFLFENLNKVLPEKLNIYDYNNFHIPNFVEIKLKNNNNQDIEKSSDENEKNYDYKKKCEDNSKNLLNNIYKKIKKIFGVSSFDTEECINNEKHKKFNENFNYFIENNLSIGITPVCLIDTGINTKDSLIKHFLKYENKNEDYDLSSFELETNYNAHYGINTEICNEYNYSYCESSNLEDTDNHGTYVANTIIKSELLKEKKVFKKSTRLVACKAFGSKMDSHLIPLIKCLEYCKMKNVKIIHVSYNIYEKNEKLIEIMDDLEKSQIIVVSPTHNIYNKKTKSKNNDDEYNKKRFYPSSFSEKYENVFSIGALKYSQEFKSDKIKAILLNNDDKKVLNMENTTLFNFTYRTNLSEKKDSDIEYSSNYASASFVNTLIIMLNINPKLSISKIRDILKKSIVVENDLKPLSNWGGYINVSRVINDSLKDRKKFYKLFYMDIYNDKQQRLYDMYSTIAPNTRLLSKVMYKKANGQMDLDKTYVDTDNDLIEYNGSKYITKEKENKYDNHNDNSLMLVNDEDIDYKISLDIKNEDIPQKRKDKSSLNIENEVIDDDIDTFSNDFQNSQNEMFFDNSETFNNNKKVYDYSSDKDKYNLNETYSYGENAFNYNDPYAHPSYNSFLQMPYNDEIPSRNEEYMYQNYEDNDYIFDNNNKNNVYKNSNYENIYRNSNNINEFNKDQDYENNEKFYNYALHELDENDDYKYNKNNYKDDNLSLFNQNNDITEDLSSRKKRYTPYLEESINYRMAQPYVGEIDEQNYIYTKKNKLTDEKYKNTSRSKKNPKVKKRNQKREKLLSKKNKSRTRSLSKKAKAETEKPRKMTRKKIKKRPKKKNISIESRQKKSKRVPLKKRSSLKNRQKKLSKRESELKKIPSKLPRKKGLIKNTSNKKQQKKFRNKI</sequence>
<feature type="compositionally biased region" description="Basic residues" evidence="3">
    <location>
        <begin position="810"/>
        <end position="845"/>
    </location>
</feature>
<name>A0A1J1GZH6_PLAGA</name>
<reference evidence="6" key="1">
    <citation type="submission" date="2015-04" db="EMBL/GenBank/DDBJ databases">
        <authorList>
            <consortium name="Pathogen Informatics"/>
        </authorList>
    </citation>
    <scope>NUCLEOTIDE SEQUENCE [LARGE SCALE GENOMIC DNA]</scope>
    <source>
        <strain evidence="6">8A</strain>
    </source>
</reference>
<keyword evidence="4" id="KW-0472">Membrane</keyword>
<evidence type="ECO:0000256" key="4">
    <source>
        <dbReference type="SAM" id="Phobius"/>
    </source>
</evidence>
<protein>
    <recommendedName>
        <fullName evidence="2">subtilisin</fullName>
        <ecNumber evidence="2">3.4.21.62</ecNumber>
    </recommendedName>
</protein>
<dbReference type="OrthoDB" id="387243at2759"/>
<accession>A0A1J1GZH6</accession>
<feature type="domain" description="Peptidase S8/S53" evidence="5">
    <location>
        <begin position="155"/>
        <end position="395"/>
    </location>
</feature>
<evidence type="ECO:0000256" key="3">
    <source>
        <dbReference type="SAM" id="MobiDB-lite"/>
    </source>
</evidence>
<feature type="compositionally biased region" description="Basic residues" evidence="3">
    <location>
        <begin position="877"/>
        <end position="898"/>
    </location>
</feature>
<evidence type="ECO:0000256" key="2">
    <source>
        <dbReference type="ARBA" id="ARBA00023619"/>
    </source>
</evidence>
<dbReference type="GO" id="GO:0006508">
    <property type="term" value="P:proteolysis"/>
    <property type="evidence" value="ECO:0007669"/>
    <property type="project" value="InterPro"/>
</dbReference>
<dbReference type="AlphaFoldDB" id="A0A1J1GZH6"/>
<dbReference type="SUPFAM" id="SSF52743">
    <property type="entry name" value="Subtilisin-like"/>
    <property type="match status" value="1"/>
</dbReference>
<dbReference type="EC" id="3.4.21.62" evidence="2"/>
<feature type="compositionally biased region" description="Basic residues" evidence="3">
    <location>
        <begin position="855"/>
        <end position="869"/>
    </location>
</feature>
<dbReference type="InterPro" id="IPR036852">
    <property type="entry name" value="Peptidase_S8/S53_dom_sf"/>
</dbReference>
<organism evidence="6 7">
    <name type="scientific">Plasmodium gallinaceum</name>
    <dbReference type="NCBI Taxonomy" id="5849"/>
    <lineage>
        <taxon>Eukaryota</taxon>
        <taxon>Sar</taxon>
        <taxon>Alveolata</taxon>
        <taxon>Apicomplexa</taxon>
        <taxon>Aconoidasida</taxon>
        <taxon>Haemosporida</taxon>
        <taxon>Plasmodiidae</taxon>
        <taxon>Plasmodium</taxon>
        <taxon>Plasmodium (Haemamoeba)</taxon>
    </lineage>
</organism>
<dbReference type="GeneID" id="39728807"/>
<dbReference type="VEuPathDB" id="PlasmoDB:PGAL8A_00028400"/>
<dbReference type="Pfam" id="PF00082">
    <property type="entry name" value="Peptidase_S8"/>
    <property type="match status" value="1"/>
</dbReference>
<evidence type="ECO:0000256" key="1">
    <source>
        <dbReference type="ARBA" id="ARBA00023529"/>
    </source>
</evidence>
<keyword evidence="4" id="KW-1133">Transmembrane helix</keyword>
<comment type="caution">
    <text evidence="6">The sequence shown here is derived from an EMBL/GenBank/DDBJ whole genome shotgun (WGS) entry which is preliminary data.</text>
</comment>